<gene>
    <name evidence="7" type="ORF">EQ812_00210</name>
    <name evidence="6" type="ORF">HMPREF3225_01448</name>
</gene>
<dbReference type="eggNOG" id="COG1131">
    <property type="taxonomic scope" value="Bacteria"/>
</dbReference>
<dbReference type="Proteomes" id="UP000070063">
    <property type="component" value="Unassembled WGS sequence"/>
</dbReference>
<evidence type="ECO:0000256" key="1">
    <source>
        <dbReference type="ARBA" id="ARBA00005417"/>
    </source>
</evidence>
<dbReference type="AlphaFoldDB" id="A0A133Q4L6"/>
<evidence type="ECO:0000313" key="7">
    <source>
        <dbReference type="EMBL" id="TBW73256.1"/>
    </source>
</evidence>
<dbReference type="InterPro" id="IPR027417">
    <property type="entry name" value="P-loop_NTPase"/>
</dbReference>
<reference evidence="6 8" key="1">
    <citation type="submission" date="2016-01" db="EMBL/GenBank/DDBJ databases">
        <authorList>
            <person name="Mitreva M."/>
            <person name="Pepin K.H."/>
            <person name="Mihindukulasuriya K.A."/>
            <person name="Fulton R."/>
            <person name="Fronick C."/>
            <person name="O'Laughlin M."/>
            <person name="Miner T."/>
            <person name="Herter B."/>
            <person name="Rosa B.A."/>
            <person name="Cordes M."/>
            <person name="Tomlinson C."/>
            <person name="Wollam A."/>
            <person name="Palsikar V.B."/>
            <person name="Mardis E.R."/>
            <person name="Wilson R.K."/>
        </authorList>
    </citation>
    <scope>NUCLEOTIDE SEQUENCE [LARGE SCALE GENOMIC DNA]</scope>
    <source>
        <strain evidence="6 8">MJR7738</strain>
    </source>
</reference>
<proteinExistence type="inferred from homology"/>
<keyword evidence="4 7" id="KW-0067">ATP-binding</keyword>
<keyword evidence="2" id="KW-0813">Transport</keyword>
<dbReference type="PROSITE" id="PS50893">
    <property type="entry name" value="ABC_TRANSPORTER_2"/>
    <property type="match status" value="1"/>
</dbReference>
<evidence type="ECO:0000313" key="8">
    <source>
        <dbReference type="Proteomes" id="UP000070063"/>
    </source>
</evidence>
<evidence type="ECO:0000313" key="9">
    <source>
        <dbReference type="Proteomes" id="UP000293637"/>
    </source>
</evidence>
<protein>
    <submittedName>
        <fullName evidence="7">ABC transporter ATP-binding protein</fullName>
    </submittedName>
    <submittedName>
        <fullName evidence="6">ABC transporter, ATP-binding protein</fullName>
    </submittedName>
</protein>
<name>A0A133Q4L6_STALU</name>
<organism evidence="7 9">
    <name type="scientific">Staphylococcus lugdunensis</name>
    <dbReference type="NCBI Taxonomy" id="28035"/>
    <lineage>
        <taxon>Bacteria</taxon>
        <taxon>Bacillati</taxon>
        <taxon>Bacillota</taxon>
        <taxon>Bacilli</taxon>
        <taxon>Bacillales</taxon>
        <taxon>Staphylococcaceae</taxon>
        <taxon>Staphylococcus</taxon>
    </lineage>
</organism>
<dbReference type="GeneID" id="58091502"/>
<dbReference type="PROSITE" id="PS00211">
    <property type="entry name" value="ABC_TRANSPORTER_1"/>
    <property type="match status" value="1"/>
</dbReference>
<dbReference type="Proteomes" id="UP000293637">
    <property type="component" value="Unassembled WGS sequence"/>
</dbReference>
<sequence>MIEIKHVNKMFRGRKILKNISFNISEGECIGLLGPNGAGKTTLIKCITGIINYEKGEIKFNGKNILNFKNDIGYLSQHTDFKQWMTCEESLRFFGGLSGLNKTYIAQNINEILKDVGLQNKNKYKVEELSGGMKQRLGIAQAILHRPKFLVLDEPVSALDPVGRNEIKNLIKKLKKYTTVLISTHILDDASEFCDRYIIIKDGEIIGNITNEDETVNYKSIYLKISLKDSYDPDIQLTDLYDLQKVKAGEYIVTSRKPIEISKLIEELDKINIKVNSIAYEKKDLEKIFLELVSDI</sequence>
<dbReference type="InterPro" id="IPR017871">
    <property type="entry name" value="ABC_transporter-like_CS"/>
</dbReference>
<dbReference type="Pfam" id="PF00005">
    <property type="entry name" value="ABC_tran"/>
    <property type="match status" value="1"/>
</dbReference>
<dbReference type="PANTHER" id="PTHR42711">
    <property type="entry name" value="ABC TRANSPORTER ATP-BINDING PROTEIN"/>
    <property type="match status" value="1"/>
</dbReference>
<evidence type="ECO:0000259" key="5">
    <source>
        <dbReference type="PROSITE" id="PS50893"/>
    </source>
</evidence>
<dbReference type="GO" id="GO:0005524">
    <property type="term" value="F:ATP binding"/>
    <property type="evidence" value="ECO:0007669"/>
    <property type="project" value="UniProtKB-KW"/>
</dbReference>
<evidence type="ECO:0000313" key="6">
    <source>
        <dbReference type="EMBL" id="KXA37816.1"/>
    </source>
</evidence>
<reference evidence="7 9" key="2">
    <citation type="journal article" date="2019" name="Sci. Transl. Med.">
        <title>Quorum sensing between bacterial species on the skin protects against epidermal injury in atopic dermatitis.</title>
        <authorList>
            <person name="Williams M.R."/>
        </authorList>
    </citation>
    <scope>NUCLEOTIDE SEQUENCE [LARGE SCALE GENOMIC DNA]</scope>
    <source>
        <strain evidence="7 9">E7</strain>
    </source>
</reference>
<dbReference type="EMBL" id="LRQI01000064">
    <property type="protein sequence ID" value="KXA37816.1"/>
    <property type="molecule type" value="Genomic_DNA"/>
</dbReference>
<feature type="domain" description="ABC transporter" evidence="5">
    <location>
        <begin position="2"/>
        <end position="227"/>
    </location>
</feature>
<evidence type="ECO:0000256" key="2">
    <source>
        <dbReference type="ARBA" id="ARBA00022448"/>
    </source>
</evidence>
<keyword evidence="3" id="KW-0547">Nucleotide-binding</keyword>
<dbReference type="STRING" id="28035.B6N84_03815"/>
<dbReference type="PANTHER" id="PTHR42711:SF5">
    <property type="entry name" value="ABC TRANSPORTER ATP-BINDING PROTEIN NATA"/>
    <property type="match status" value="1"/>
</dbReference>
<dbReference type="RefSeq" id="WP_002460037.1">
    <property type="nucleotide sequence ID" value="NZ_AP021848.1"/>
</dbReference>
<dbReference type="SMART" id="SM00382">
    <property type="entry name" value="AAA"/>
    <property type="match status" value="1"/>
</dbReference>
<comment type="caution">
    <text evidence="7">The sequence shown here is derived from an EMBL/GenBank/DDBJ whole genome shotgun (WGS) entry which is preliminary data.</text>
</comment>
<dbReference type="InterPro" id="IPR003439">
    <property type="entry name" value="ABC_transporter-like_ATP-bd"/>
</dbReference>
<dbReference type="Gene3D" id="3.40.50.300">
    <property type="entry name" value="P-loop containing nucleotide triphosphate hydrolases"/>
    <property type="match status" value="1"/>
</dbReference>
<dbReference type="GO" id="GO:0016887">
    <property type="term" value="F:ATP hydrolysis activity"/>
    <property type="evidence" value="ECO:0007669"/>
    <property type="project" value="InterPro"/>
</dbReference>
<evidence type="ECO:0000256" key="3">
    <source>
        <dbReference type="ARBA" id="ARBA00022741"/>
    </source>
</evidence>
<dbReference type="CDD" id="cd03230">
    <property type="entry name" value="ABC_DR_subfamily_A"/>
    <property type="match status" value="1"/>
</dbReference>
<dbReference type="InterPro" id="IPR003593">
    <property type="entry name" value="AAA+_ATPase"/>
</dbReference>
<dbReference type="EMBL" id="SCHB01000001">
    <property type="protein sequence ID" value="TBW73256.1"/>
    <property type="molecule type" value="Genomic_DNA"/>
</dbReference>
<evidence type="ECO:0000256" key="4">
    <source>
        <dbReference type="ARBA" id="ARBA00022840"/>
    </source>
</evidence>
<comment type="similarity">
    <text evidence="1">Belongs to the ABC transporter superfamily.</text>
</comment>
<dbReference type="SUPFAM" id="SSF52540">
    <property type="entry name" value="P-loop containing nucleoside triphosphate hydrolases"/>
    <property type="match status" value="1"/>
</dbReference>
<accession>A0A133Q4L6</accession>
<dbReference type="InterPro" id="IPR050763">
    <property type="entry name" value="ABC_transporter_ATP-binding"/>
</dbReference>